<keyword evidence="1" id="KW-0547">Nucleotide-binding</keyword>
<dbReference type="Proteomes" id="UP001285441">
    <property type="component" value="Unassembled WGS sequence"/>
</dbReference>
<keyword evidence="4" id="KW-0067">ATP-binding</keyword>
<dbReference type="Pfam" id="PF13086">
    <property type="entry name" value="AAA_11"/>
    <property type="match status" value="1"/>
</dbReference>
<evidence type="ECO:0000256" key="2">
    <source>
        <dbReference type="ARBA" id="ARBA00022801"/>
    </source>
</evidence>
<evidence type="ECO:0000313" key="7">
    <source>
        <dbReference type="Proteomes" id="UP001285441"/>
    </source>
</evidence>
<dbReference type="PANTHER" id="PTHR43788:SF16">
    <property type="entry name" value="HELICASE WITH ZINC FINGER 2"/>
    <property type="match status" value="1"/>
</dbReference>
<keyword evidence="3" id="KW-0347">Helicase</keyword>
<reference evidence="6" key="2">
    <citation type="submission" date="2023-06" db="EMBL/GenBank/DDBJ databases">
        <authorList>
            <consortium name="Lawrence Berkeley National Laboratory"/>
            <person name="Haridas S."/>
            <person name="Hensen N."/>
            <person name="Bonometti L."/>
            <person name="Westerberg I."/>
            <person name="Brannstrom I.O."/>
            <person name="Guillou S."/>
            <person name="Cros-Aarteil S."/>
            <person name="Calhoun S."/>
            <person name="Kuo A."/>
            <person name="Mondo S."/>
            <person name="Pangilinan J."/>
            <person name="Riley R."/>
            <person name="LaButti K."/>
            <person name="Andreopoulos B."/>
            <person name="Lipzen A."/>
            <person name="Chen C."/>
            <person name="Yanf M."/>
            <person name="Daum C."/>
            <person name="Ng V."/>
            <person name="Clum A."/>
            <person name="Steindorff A."/>
            <person name="Ohm R."/>
            <person name="Martin F."/>
            <person name="Silar P."/>
            <person name="Natvig D."/>
            <person name="Lalanne C."/>
            <person name="Gautier V."/>
            <person name="Ament-velasquez S.L."/>
            <person name="Kruys A."/>
            <person name="Hutchinson M.I."/>
            <person name="Powell A.J."/>
            <person name="Barry K."/>
            <person name="Miller A.N."/>
            <person name="Grigoriev I.V."/>
            <person name="Debuchy R."/>
            <person name="Gladieux P."/>
            <person name="Thoren M.H."/>
            <person name="Johannesson H."/>
        </authorList>
    </citation>
    <scope>NUCLEOTIDE SEQUENCE</scope>
    <source>
        <strain evidence="6">CBS 232.78</strain>
    </source>
</reference>
<dbReference type="PANTHER" id="PTHR43788">
    <property type="entry name" value="DNA2/NAM7 HELICASE FAMILY MEMBER"/>
    <property type="match status" value="1"/>
</dbReference>
<protein>
    <recommendedName>
        <fullName evidence="5">DNA2/NAM7 helicase helicase domain-containing protein</fullName>
    </recommendedName>
</protein>
<evidence type="ECO:0000256" key="4">
    <source>
        <dbReference type="ARBA" id="ARBA00022840"/>
    </source>
</evidence>
<evidence type="ECO:0000313" key="6">
    <source>
        <dbReference type="EMBL" id="KAK3371964.1"/>
    </source>
</evidence>
<dbReference type="GO" id="GO:0016787">
    <property type="term" value="F:hydrolase activity"/>
    <property type="evidence" value="ECO:0007669"/>
    <property type="project" value="UniProtKB-KW"/>
</dbReference>
<organism evidence="6 7">
    <name type="scientific">Podospora didyma</name>
    <dbReference type="NCBI Taxonomy" id="330526"/>
    <lineage>
        <taxon>Eukaryota</taxon>
        <taxon>Fungi</taxon>
        <taxon>Dikarya</taxon>
        <taxon>Ascomycota</taxon>
        <taxon>Pezizomycotina</taxon>
        <taxon>Sordariomycetes</taxon>
        <taxon>Sordariomycetidae</taxon>
        <taxon>Sordariales</taxon>
        <taxon>Podosporaceae</taxon>
        <taxon>Podospora</taxon>
    </lineage>
</organism>
<dbReference type="AlphaFoldDB" id="A0AAE0K890"/>
<proteinExistence type="predicted"/>
<dbReference type="GO" id="GO:0005524">
    <property type="term" value="F:ATP binding"/>
    <property type="evidence" value="ECO:0007669"/>
    <property type="project" value="UniProtKB-KW"/>
</dbReference>
<dbReference type="InterPro" id="IPR050534">
    <property type="entry name" value="Coronavir_polyprotein_1ab"/>
</dbReference>
<dbReference type="SUPFAM" id="SSF52540">
    <property type="entry name" value="P-loop containing nucleoside triphosphate hydrolases"/>
    <property type="match status" value="1"/>
</dbReference>
<keyword evidence="7" id="KW-1185">Reference proteome</keyword>
<dbReference type="Gene3D" id="3.40.50.300">
    <property type="entry name" value="P-loop containing nucleotide triphosphate hydrolases"/>
    <property type="match status" value="1"/>
</dbReference>
<evidence type="ECO:0000256" key="3">
    <source>
        <dbReference type="ARBA" id="ARBA00022806"/>
    </source>
</evidence>
<name>A0AAE0K890_9PEZI</name>
<accession>A0AAE0K890</accession>
<evidence type="ECO:0000256" key="1">
    <source>
        <dbReference type="ARBA" id="ARBA00022741"/>
    </source>
</evidence>
<feature type="domain" description="DNA2/NAM7 helicase helicase" evidence="5">
    <location>
        <begin position="5"/>
        <end position="268"/>
    </location>
</feature>
<gene>
    <name evidence="6" type="ORF">B0H63DRAFT_284375</name>
</gene>
<reference evidence="6" key="1">
    <citation type="journal article" date="2023" name="Mol. Phylogenet. Evol.">
        <title>Genome-scale phylogeny and comparative genomics of the fungal order Sordariales.</title>
        <authorList>
            <person name="Hensen N."/>
            <person name="Bonometti L."/>
            <person name="Westerberg I."/>
            <person name="Brannstrom I.O."/>
            <person name="Guillou S."/>
            <person name="Cros-Aarteil S."/>
            <person name="Calhoun S."/>
            <person name="Haridas S."/>
            <person name="Kuo A."/>
            <person name="Mondo S."/>
            <person name="Pangilinan J."/>
            <person name="Riley R."/>
            <person name="LaButti K."/>
            <person name="Andreopoulos B."/>
            <person name="Lipzen A."/>
            <person name="Chen C."/>
            <person name="Yan M."/>
            <person name="Daum C."/>
            <person name="Ng V."/>
            <person name="Clum A."/>
            <person name="Steindorff A."/>
            <person name="Ohm R.A."/>
            <person name="Martin F."/>
            <person name="Silar P."/>
            <person name="Natvig D.O."/>
            <person name="Lalanne C."/>
            <person name="Gautier V."/>
            <person name="Ament-Velasquez S.L."/>
            <person name="Kruys A."/>
            <person name="Hutchinson M.I."/>
            <person name="Powell A.J."/>
            <person name="Barry K."/>
            <person name="Miller A.N."/>
            <person name="Grigoriev I.V."/>
            <person name="Debuchy R."/>
            <person name="Gladieux P."/>
            <person name="Hiltunen Thoren M."/>
            <person name="Johannesson H."/>
        </authorList>
    </citation>
    <scope>NUCLEOTIDE SEQUENCE</scope>
    <source>
        <strain evidence="6">CBS 232.78</strain>
    </source>
</reference>
<evidence type="ECO:0000259" key="5">
    <source>
        <dbReference type="Pfam" id="PF13086"/>
    </source>
</evidence>
<sequence>MDRFDNDQMAAYHGLSSIPAGVAFIPGGPGAGKTWWTLMMAVLAQAGRKHTRMLYLLDINKTVDDAAGKIQAIYNNLGLQRSVVRLYKSQWPKGHLADEENYDEEVYDENGFRISNADSKWTSIKSVDWTSNFLRQRDQIHHRELSLAATLDQMAWGRYKSSGLYPAIELALARMSDATQTDEHGADMKILRSELIQLYADTLDNIDFLATTPVAGRALSGMYQPDLVIFDECAHARELSTLIALAHFTPKAWFLVGDHRQDEPFVQSLAQPPVHLRISTMERAAINNAISHQLLVNHRAYGGLERLASSLFYDGKMRSGKTRDNLFPTSLQHLRKWLDEMAGVYPMYGDLTTPRLIVSETDNVRARKAGTSFWKPRHHEFVMDKV</sequence>
<dbReference type="EMBL" id="JAULSW010000008">
    <property type="protein sequence ID" value="KAK3371964.1"/>
    <property type="molecule type" value="Genomic_DNA"/>
</dbReference>
<comment type="caution">
    <text evidence="6">The sequence shown here is derived from an EMBL/GenBank/DDBJ whole genome shotgun (WGS) entry which is preliminary data.</text>
</comment>
<dbReference type="GO" id="GO:0043139">
    <property type="term" value="F:5'-3' DNA helicase activity"/>
    <property type="evidence" value="ECO:0007669"/>
    <property type="project" value="TreeGrafter"/>
</dbReference>
<keyword evidence="2" id="KW-0378">Hydrolase</keyword>
<dbReference type="InterPro" id="IPR041677">
    <property type="entry name" value="DNA2/NAM7_AAA_11"/>
</dbReference>
<dbReference type="InterPro" id="IPR027417">
    <property type="entry name" value="P-loop_NTPase"/>
</dbReference>